<feature type="non-terminal residue" evidence="5">
    <location>
        <position position="210"/>
    </location>
</feature>
<keyword evidence="3" id="KW-0808">Transferase</keyword>
<evidence type="ECO:0000256" key="3">
    <source>
        <dbReference type="ARBA" id="ARBA00022679"/>
    </source>
</evidence>
<dbReference type="GO" id="GO:0016757">
    <property type="term" value="F:glycosyltransferase activity"/>
    <property type="evidence" value="ECO:0007669"/>
    <property type="project" value="UniProtKB-KW"/>
</dbReference>
<name>X1LBE5_9ZZZZ</name>
<feature type="non-terminal residue" evidence="5">
    <location>
        <position position="1"/>
    </location>
</feature>
<dbReference type="PANTHER" id="PTHR43179:SF12">
    <property type="entry name" value="GALACTOFURANOSYLTRANSFERASE GLFT2"/>
    <property type="match status" value="1"/>
</dbReference>
<dbReference type="Gene3D" id="3.90.550.10">
    <property type="entry name" value="Spore Coat Polysaccharide Biosynthesis Protein SpsA, Chain A"/>
    <property type="match status" value="1"/>
</dbReference>
<evidence type="ECO:0000256" key="1">
    <source>
        <dbReference type="ARBA" id="ARBA00006739"/>
    </source>
</evidence>
<comment type="similarity">
    <text evidence="1">Belongs to the glycosyltransferase 2 family.</text>
</comment>
<protein>
    <recommendedName>
        <fullName evidence="4">Glycosyltransferase 2-like domain-containing protein</fullName>
    </recommendedName>
</protein>
<keyword evidence="2" id="KW-0328">Glycosyltransferase</keyword>
<dbReference type="PANTHER" id="PTHR43179">
    <property type="entry name" value="RHAMNOSYLTRANSFERASE WBBL"/>
    <property type="match status" value="1"/>
</dbReference>
<dbReference type="EMBL" id="BARV01012337">
    <property type="protein sequence ID" value="GAI03171.1"/>
    <property type="molecule type" value="Genomic_DNA"/>
</dbReference>
<dbReference type="InterPro" id="IPR029044">
    <property type="entry name" value="Nucleotide-diphossugar_trans"/>
</dbReference>
<comment type="caution">
    <text evidence="5">The sequence shown here is derived from an EMBL/GenBank/DDBJ whole genome shotgun (WGS) entry which is preliminary data.</text>
</comment>
<dbReference type="Gene3D" id="3.40.50.150">
    <property type="entry name" value="Vaccinia Virus protein VP39"/>
    <property type="match status" value="1"/>
</dbReference>
<dbReference type="SUPFAM" id="SSF53448">
    <property type="entry name" value="Nucleotide-diphospho-sugar transferases"/>
    <property type="match status" value="1"/>
</dbReference>
<dbReference type="InterPro" id="IPR029063">
    <property type="entry name" value="SAM-dependent_MTases_sf"/>
</dbReference>
<evidence type="ECO:0000313" key="5">
    <source>
        <dbReference type="EMBL" id="GAI03171.1"/>
    </source>
</evidence>
<gene>
    <name evidence="5" type="ORF">S06H3_22900</name>
</gene>
<accession>X1LBE5</accession>
<dbReference type="Pfam" id="PF13578">
    <property type="entry name" value="Methyltransf_24"/>
    <property type="match status" value="1"/>
</dbReference>
<evidence type="ECO:0000256" key="2">
    <source>
        <dbReference type="ARBA" id="ARBA00022676"/>
    </source>
</evidence>
<dbReference type="InterPro" id="IPR001173">
    <property type="entry name" value="Glyco_trans_2-like"/>
</dbReference>
<reference evidence="5" key="1">
    <citation type="journal article" date="2014" name="Front. Microbiol.">
        <title>High frequency of phylogenetically diverse reductive dehalogenase-homologous genes in deep subseafloor sedimentary metagenomes.</title>
        <authorList>
            <person name="Kawai M."/>
            <person name="Futagami T."/>
            <person name="Toyoda A."/>
            <person name="Takaki Y."/>
            <person name="Nishi S."/>
            <person name="Hori S."/>
            <person name="Arai W."/>
            <person name="Tsubouchi T."/>
            <person name="Morono Y."/>
            <person name="Uchiyama I."/>
            <person name="Ito T."/>
            <person name="Fujiyama A."/>
            <person name="Inagaki F."/>
            <person name="Takami H."/>
        </authorList>
    </citation>
    <scope>NUCLEOTIDE SEQUENCE</scope>
    <source>
        <strain evidence="5">Expedition CK06-06</strain>
    </source>
</reference>
<feature type="domain" description="Glycosyltransferase 2-like" evidence="4">
    <location>
        <begin position="105"/>
        <end position="204"/>
    </location>
</feature>
<dbReference type="AlphaFoldDB" id="X1LBE5"/>
<dbReference type="Pfam" id="PF00535">
    <property type="entry name" value="Glycos_transf_2"/>
    <property type="match status" value="1"/>
</dbReference>
<sequence>GSVDLLFVDGARDYAHAKRDMIQYFPKLKESGILLGHDYTSQKIHQDVVRAANELFPNLKVLKNSRVYLVDRKTTSMVGAPAKPAAIRKPEVTRKEIRTERKYDVVIPYFHLQKITSECIQSIIKHSKNYRIIATADGSTPTEARVVAAALKPAEEFIHLVNPQNLGFPGNTNRGLRIIDAKYVAVINNDLTVRENWLEALEKEYLKRGG</sequence>
<organism evidence="5">
    <name type="scientific">marine sediment metagenome</name>
    <dbReference type="NCBI Taxonomy" id="412755"/>
    <lineage>
        <taxon>unclassified sequences</taxon>
        <taxon>metagenomes</taxon>
        <taxon>ecological metagenomes</taxon>
    </lineage>
</organism>
<proteinExistence type="inferred from homology"/>
<evidence type="ECO:0000259" key="4">
    <source>
        <dbReference type="Pfam" id="PF00535"/>
    </source>
</evidence>